<comment type="caution">
    <text evidence="1">The sequence shown here is derived from an EMBL/GenBank/DDBJ whole genome shotgun (WGS) entry which is preliminary data.</text>
</comment>
<sequence>MMTRRKKFSVHDLGLNADSDAASVWCNMQVP</sequence>
<evidence type="ECO:0000313" key="1">
    <source>
        <dbReference type="EMBL" id="KAJ7013260.1"/>
    </source>
</evidence>
<evidence type="ECO:0000313" key="2">
    <source>
        <dbReference type="Proteomes" id="UP001164929"/>
    </source>
</evidence>
<dbReference type="AlphaFoldDB" id="A0AAD6RQI4"/>
<accession>A0AAD6RQI4</accession>
<organism evidence="1 2">
    <name type="scientific">Populus alba x Populus x berolinensis</name>
    <dbReference type="NCBI Taxonomy" id="444605"/>
    <lineage>
        <taxon>Eukaryota</taxon>
        <taxon>Viridiplantae</taxon>
        <taxon>Streptophyta</taxon>
        <taxon>Embryophyta</taxon>
        <taxon>Tracheophyta</taxon>
        <taxon>Spermatophyta</taxon>
        <taxon>Magnoliopsida</taxon>
        <taxon>eudicotyledons</taxon>
        <taxon>Gunneridae</taxon>
        <taxon>Pentapetalae</taxon>
        <taxon>rosids</taxon>
        <taxon>fabids</taxon>
        <taxon>Malpighiales</taxon>
        <taxon>Salicaceae</taxon>
        <taxon>Saliceae</taxon>
        <taxon>Populus</taxon>
    </lineage>
</organism>
<proteinExistence type="predicted"/>
<keyword evidence="2" id="KW-1185">Reference proteome</keyword>
<gene>
    <name evidence="1" type="ORF">NC653_003071</name>
</gene>
<dbReference type="Proteomes" id="UP001164929">
    <property type="component" value="Chromosome 1"/>
</dbReference>
<name>A0AAD6RQI4_9ROSI</name>
<protein>
    <submittedName>
        <fullName evidence="1">Uncharacterized protein</fullName>
    </submittedName>
</protein>
<reference evidence="1 2" key="1">
    <citation type="journal article" date="2023" name="Mol. Ecol. Resour.">
        <title>Chromosome-level genome assembly of a triploid poplar Populus alba 'Berolinensis'.</title>
        <authorList>
            <person name="Chen S."/>
            <person name="Yu Y."/>
            <person name="Wang X."/>
            <person name="Wang S."/>
            <person name="Zhang T."/>
            <person name="Zhou Y."/>
            <person name="He R."/>
            <person name="Meng N."/>
            <person name="Wang Y."/>
            <person name="Liu W."/>
            <person name="Liu Z."/>
            <person name="Liu J."/>
            <person name="Guo Q."/>
            <person name="Huang H."/>
            <person name="Sederoff R.R."/>
            <person name="Wang G."/>
            <person name="Qu G."/>
            <person name="Chen S."/>
        </authorList>
    </citation>
    <scope>NUCLEOTIDE SEQUENCE [LARGE SCALE GENOMIC DNA]</scope>
    <source>
        <strain evidence="1">SC-2020</strain>
    </source>
</reference>
<dbReference type="EMBL" id="JAQIZT010000001">
    <property type="protein sequence ID" value="KAJ7013260.1"/>
    <property type="molecule type" value="Genomic_DNA"/>
</dbReference>